<protein>
    <submittedName>
        <fullName evidence="2">Uncharacterized protein</fullName>
    </submittedName>
</protein>
<evidence type="ECO:0000313" key="3">
    <source>
        <dbReference type="Proteomes" id="UP000886595"/>
    </source>
</evidence>
<dbReference type="EMBL" id="JAAMPC010000013">
    <property type="protein sequence ID" value="KAG2269608.1"/>
    <property type="molecule type" value="Genomic_DNA"/>
</dbReference>
<evidence type="ECO:0000313" key="2">
    <source>
        <dbReference type="EMBL" id="KAG2269608.1"/>
    </source>
</evidence>
<feature type="region of interest" description="Disordered" evidence="1">
    <location>
        <begin position="1"/>
        <end position="42"/>
    </location>
</feature>
<dbReference type="Proteomes" id="UP000886595">
    <property type="component" value="Unassembled WGS sequence"/>
</dbReference>
<gene>
    <name evidence="2" type="ORF">Bca52824_064163</name>
</gene>
<accession>A0A8X7QHE7</accession>
<evidence type="ECO:0000256" key="1">
    <source>
        <dbReference type="SAM" id="MobiDB-lite"/>
    </source>
</evidence>
<feature type="compositionally biased region" description="Low complexity" evidence="1">
    <location>
        <begin position="24"/>
        <end position="33"/>
    </location>
</feature>
<proteinExistence type="predicted"/>
<reference evidence="2 3" key="1">
    <citation type="submission" date="2020-02" db="EMBL/GenBank/DDBJ databases">
        <authorList>
            <person name="Ma Q."/>
            <person name="Huang Y."/>
            <person name="Song X."/>
            <person name="Pei D."/>
        </authorList>
    </citation>
    <scope>NUCLEOTIDE SEQUENCE [LARGE SCALE GENOMIC DNA]</scope>
    <source>
        <strain evidence="2">Sxm20200214</strain>
        <tissue evidence="2">Leaf</tissue>
    </source>
</reference>
<name>A0A8X7QHE7_BRACI</name>
<organism evidence="2 3">
    <name type="scientific">Brassica carinata</name>
    <name type="common">Ethiopian mustard</name>
    <name type="synonym">Abyssinian cabbage</name>
    <dbReference type="NCBI Taxonomy" id="52824"/>
    <lineage>
        <taxon>Eukaryota</taxon>
        <taxon>Viridiplantae</taxon>
        <taxon>Streptophyta</taxon>
        <taxon>Embryophyta</taxon>
        <taxon>Tracheophyta</taxon>
        <taxon>Spermatophyta</taxon>
        <taxon>Magnoliopsida</taxon>
        <taxon>eudicotyledons</taxon>
        <taxon>Gunneridae</taxon>
        <taxon>Pentapetalae</taxon>
        <taxon>rosids</taxon>
        <taxon>malvids</taxon>
        <taxon>Brassicales</taxon>
        <taxon>Brassicaceae</taxon>
        <taxon>Brassiceae</taxon>
        <taxon>Brassica</taxon>
    </lineage>
</organism>
<feature type="region of interest" description="Disordered" evidence="1">
    <location>
        <begin position="225"/>
        <end position="246"/>
    </location>
</feature>
<dbReference type="AlphaFoldDB" id="A0A8X7QHE7"/>
<feature type="compositionally biased region" description="Polar residues" evidence="1">
    <location>
        <begin position="1"/>
        <end position="10"/>
    </location>
</feature>
<comment type="caution">
    <text evidence="2">The sequence shown here is derived from an EMBL/GenBank/DDBJ whole genome shotgun (WGS) entry which is preliminary data.</text>
</comment>
<sequence>MSKCSSSSVPLTAEKLGSRRRTDSPVSKSGSSSDPHDESWKKSLAPAPFSYASPIPPLVGPTSSVGEKDMEDWRKSYSLPSSVVLYIPDPSERASNGLAFGKEWQQRFVFMTLLGSFYRWNFVEGTHPARAEGESNVTRARALPIERHQVAHLISSEVLRRSHGMAGGDKEDPITTFKRAADALSTKRGITGGIVSYDEVVITGSRRKMMVKAEATSSSYWRTLRDRTTTRSLPQSSGAEQTPDGLSSVLADLNSKVFPRDQTLLSSDDPPEVIQTIQGGLLRTISQLHHLGDRLLEESPSLAREEVEKQTRQLSEKILYSKAFITPFQKVQQF</sequence>
<keyword evidence="3" id="KW-1185">Reference proteome</keyword>